<comment type="caution">
    <text evidence="1">The sequence shown here is derived from an EMBL/GenBank/DDBJ whole genome shotgun (WGS) entry which is preliminary data.</text>
</comment>
<name>A0A2R6QXI6_9APHY</name>
<dbReference type="EMBL" id="MLYV02000300">
    <property type="protein sequence ID" value="PSS16473.1"/>
    <property type="molecule type" value="Genomic_DNA"/>
</dbReference>
<evidence type="ECO:0000313" key="1">
    <source>
        <dbReference type="EMBL" id="PSS16473.1"/>
    </source>
</evidence>
<sequence>MHSILLTMNIAQVVFNTVPSLQVVSPVLNLIETPSFTPILISRFLLNLRQLGEPEDEIQSRFNSQFSISGFRVPTLEGIVGNMGADLDHGPAEEVDDEAGEADIDGGDAEVAAICDIAEGSREPVMEQIYEIQEVGFIRKIYLCYAARCREHSICSSNRKVPSL</sequence>
<accession>A0A2R6QXI6</accession>
<keyword evidence="2" id="KW-1185">Reference proteome</keyword>
<dbReference type="Proteomes" id="UP000186601">
    <property type="component" value="Unassembled WGS sequence"/>
</dbReference>
<evidence type="ECO:0000313" key="2">
    <source>
        <dbReference type="Proteomes" id="UP000186601"/>
    </source>
</evidence>
<reference evidence="1 2" key="1">
    <citation type="submission" date="2018-02" db="EMBL/GenBank/DDBJ databases">
        <title>Genome sequence of the basidiomycete white-rot fungus Phlebia centrifuga.</title>
        <authorList>
            <person name="Granchi Z."/>
            <person name="Peng M."/>
            <person name="de Vries R.P."/>
            <person name="Hilden K."/>
            <person name="Makela M.R."/>
            <person name="Grigoriev I."/>
            <person name="Riley R."/>
        </authorList>
    </citation>
    <scope>NUCLEOTIDE SEQUENCE [LARGE SCALE GENOMIC DNA]</scope>
    <source>
        <strain evidence="1 2">FBCC195</strain>
    </source>
</reference>
<gene>
    <name evidence="1" type="ORF">PHLCEN_2v3248</name>
</gene>
<proteinExistence type="predicted"/>
<organism evidence="1 2">
    <name type="scientific">Hermanssonia centrifuga</name>
    <dbReference type="NCBI Taxonomy" id="98765"/>
    <lineage>
        <taxon>Eukaryota</taxon>
        <taxon>Fungi</taxon>
        <taxon>Dikarya</taxon>
        <taxon>Basidiomycota</taxon>
        <taxon>Agaricomycotina</taxon>
        <taxon>Agaricomycetes</taxon>
        <taxon>Polyporales</taxon>
        <taxon>Meruliaceae</taxon>
        <taxon>Hermanssonia</taxon>
    </lineage>
</organism>
<dbReference type="AlphaFoldDB" id="A0A2R6QXI6"/>
<protein>
    <submittedName>
        <fullName evidence="1">Uncharacterized protein</fullName>
    </submittedName>
</protein>